<sequence length="108" mass="12390">ACIDIQNMQVHFANASNEIHDTFNLWIREAKDLITVKHVVTEQVPEHIESDPSVYDPYHNLWVGTCGHHWIKAEFLDNLCPICEYKKLLSATTTFAHINKTETGQEKG</sequence>
<protein>
    <submittedName>
        <fullName evidence="1">Uncharacterized protein</fullName>
    </submittedName>
</protein>
<organism evidence="1">
    <name type="scientific">marine sediment metagenome</name>
    <dbReference type="NCBI Taxonomy" id="412755"/>
    <lineage>
        <taxon>unclassified sequences</taxon>
        <taxon>metagenomes</taxon>
        <taxon>ecological metagenomes</taxon>
    </lineage>
</organism>
<comment type="caution">
    <text evidence="1">The sequence shown here is derived from an EMBL/GenBank/DDBJ whole genome shotgun (WGS) entry which is preliminary data.</text>
</comment>
<evidence type="ECO:0000313" key="1">
    <source>
        <dbReference type="EMBL" id="KKL56592.1"/>
    </source>
</evidence>
<proteinExistence type="predicted"/>
<accession>A0A0F9FZK6</accession>
<dbReference type="EMBL" id="LAZR01030439">
    <property type="protein sequence ID" value="KKL56592.1"/>
    <property type="molecule type" value="Genomic_DNA"/>
</dbReference>
<dbReference type="AlphaFoldDB" id="A0A0F9FZK6"/>
<reference evidence="1" key="1">
    <citation type="journal article" date="2015" name="Nature">
        <title>Complex archaea that bridge the gap between prokaryotes and eukaryotes.</title>
        <authorList>
            <person name="Spang A."/>
            <person name="Saw J.H."/>
            <person name="Jorgensen S.L."/>
            <person name="Zaremba-Niedzwiedzka K."/>
            <person name="Martijn J."/>
            <person name="Lind A.E."/>
            <person name="van Eijk R."/>
            <person name="Schleper C."/>
            <person name="Guy L."/>
            <person name="Ettema T.J."/>
        </authorList>
    </citation>
    <scope>NUCLEOTIDE SEQUENCE</scope>
</reference>
<feature type="non-terminal residue" evidence="1">
    <location>
        <position position="1"/>
    </location>
</feature>
<gene>
    <name evidence="1" type="ORF">LCGC14_2243830</name>
</gene>
<name>A0A0F9FZK6_9ZZZZ</name>